<comment type="caution">
    <text evidence="8">The sequence shown here is derived from an EMBL/GenBank/DDBJ whole genome shotgun (WGS) entry which is preliminary data.</text>
</comment>
<keyword evidence="5" id="KW-0539">Nucleus</keyword>
<dbReference type="Gene3D" id="4.10.240.10">
    <property type="entry name" value="Zn(2)-C6 fungal-type DNA-binding domain"/>
    <property type="match status" value="1"/>
</dbReference>
<dbReference type="InterPro" id="IPR036864">
    <property type="entry name" value="Zn2-C6_fun-type_DNA-bd_sf"/>
</dbReference>
<dbReference type="SMART" id="SM00066">
    <property type="entry name" value="GAL4"/>
    <property type="match status" value="1"/>
</dbReference>
<dbReference type="AlphaFoldDB" id="A0A2S5BAH6"/>
<evidence type="ECO:0000313" key="9">
    <source>
        <dbReference type="Proteomes" id="UP000237144"/>
    </source>
</evidence>
<evidence type="ECO:0000256" key="5">
    <source>
        <dbReference type="ARBA" id="ARBA00023242"/>
    </source>
</evidence>
<dbReference type="PROSITE" id="PS50048">
    <property type="entry name" value="ZN2_CY6_FUNGAL_2"/>
    <property type="match status" value="1"/>
</dbReference>
<feature type="compositionally biased region" description="Polar residues" evidence="6">
    <location>
        <begin position="8"/>
        <end position="17"/>
    </location>
</feature>
<feature type="domain" description="Zn(2)-C6 fungal-type" evidence="7">
    <location>
        <begin position="39"/>
        <end position="78"/>
    </location>
</feature>
<dbReference type="PANTHER" id="PTHR47338">
    <property type="entry name" value="ZN(II)2CYS6 TRANSCRIPTION FACTOR (EUROFUNG)-RELATED"/>
    <property type="match status" value="1"/>
</dbReference>
<evidence type="ECO:0000259" key="7">
    <source>
        <dbReference type="PROSITE" id="PS50048"/>
    </source>
</evidence>
<keyword evidence="4" id="KW-0804">Transcription</keyword>
<dbReference type="PANTHER" id="PTHR47338:SF29">
    <property type="entry name" value="ZN(2)-C6 FUNGAL-TYPE DOMAIN-CONTAINING PROTEIN"/>
    <property type="match status" value="1"/>
</dbReference>
<feature type="compositionally biased region" description="Gly residues" evidence="6">
    <location>
        <begin position="206"/>
        <end position="215"/>
    </location>
</feature>
<feature type="region of interest" description="Disordered" evidence="6">
    <location>
        <begin position="1"/>
        <end position="34"/>
    </location>
</feature>
<evidence type="ECO:0000256" key="6">
    <source>
        <dbReference type="SAM" id="MobiDB-lite"/>
    </source>
</evidence>
<keyword evidence="2" id="KW-0479">Metal-binding</keyword>
<dbReference type="CDD" id="cd12148">
    <property type="entry name" value="fungal_TF_MHR"/>
    <property type="match status" value="1"/>
</dbReference>
<dbReference type="EMBL" id="PJQD01000035">
    <property type="protein sequence ID" value="POY73785.1"/>
    <property type="molecule type" value="Genomic_DNA"/>
</dbReference>
<feature type="region of interest" description="Disordered" evidence="6">
    <location>
        <begin position="203"/>
        <end position="225"/>
    </location>
</feature>
<evidence type="ECO:0000256" key="1">
    <source>
        <dbReference type="ARBA" id="ARBA00004123"/>
    </source>
</evidence>
<feature type="region of interest" description="Disordered" evidence="6">
    <location>
        <begin position="476"/>
        <end position="525"/>
    </location>
</feature>
<gene>
    <name evidence="8" type="ORF">BMF94_3325</name>
</gene>
<dbReference type="GO" id="GO:0000981">
    <property type="term" value="F:DNA-binding transcription factor activity, RNA polymerase II-specific"/>
    <property type="evidence" value="ECO:0007669"/>
    <property type="project" value="InterPro"/>
</dbReference>
<organism evidence="8 9">
    <name type="scientific">Rhodotorula taiwanensis</name>
    <dbReference type="NCBI Taxonomy" id="741276"/>
    <lineage>
        <taxon>Eukaryota</taxon>
        <taxon>Fungi</taxon>
        <taxon>Dikarya</taxon>
        <taxon>Basidiomycota</taxon>
        <taxon>Pucciniomycotina</taxon>
        <taxon>Microbotryomycetes</taxon>
        <taxon>Sporidiobolales</taxon>
        <taxon>Sporidiobolaceae</taxon>
        <taxon>Rhodotorula</taxon>
    </lineage>
</organism>
<dbReference type="Pfam" id="PF00172">
    <property type="entry name" value="Zn_clus"/>
    <property type="match status" value="1"/>
</dbReference>
<name>A0A2S5BAH6_9BASI</name>
<dbReference type="CDD" id="cd00067">
    <property type="entry name" value="GAL4"/>
    <property type="match status" value="1"/>
</dbReference>
<dbReference type="InterPro" id="IPR001138">
    <property type="entry name" value="Zn2Cys6_DnaBD"/>
</dbReference>
<protein>
    <recommendedName>
        <fullName evidence="7">Zn(2)-C6 fungal-type domain-containing protein</fullName>
    </recommendedName>
</protein>
<keyword evidence="9" id="KW-1185">Reference proteome</keyword>
<feature type="compositionally biased region" description="Low complexity" evidence="6">
    <location>
        <begin position="476"/>
        <end position="501"/>
    </location>
</feature>
<accession>A0A2S5BAH6</accession>
<comment type="subcellular location">
    <subcellularLocation>
        <location evidence="1">Nucleus</location>
    </subcellularLocation>
</comment>
<feature type="region of interest" description="Disordered" evidence="6">
    <location>
        <begin position="113"/>
        <end position="185"/>
    </location>
</feature>
<feature type="region of interest" description="Disordered" evidence="6">
    <location>
        <begin position="839"/>
        <end position="861"/>
    </location>
</feature>
<dbReference type="GO" id="GO:0005634">
    <property type="term" value="C:nucleus"/>
    <property type="evidence" value="ECO:0007669"/>
    <property type="project" value="UniProtKB-SubCell"/>
</dbReference>
<dbReference type="STRING" id="741276.A0A2S5BAH6"/>
<feature type="compositionally biased region" description="Polar residues" evidence="6">
    <location>
        <begin position="153"/>
        <end position="166"/>
    </location>
</feature>
<keyword evidence="3" id="KW-0805">Transcription regulation</keyword>
<dbReference type="GO" id="GO:0008270">
    <property type="term" value="F:zinc ion binding"/>
    <property type="evidence" value="ECO:0007669"/>
    <property type="project" value="InterPro"/>
</dbReference>
<feature type="region of interest" description="Disordered" evidence="6">
    <location>
        <begin position="243"/>
        <end position="283"/>
    </location>
</feature>
<dbReference type="SUPFAM" id="SSF57701">
    <property type="entry name" value="Zn2/Cys6 DNA-binding domain"/>
    <property type="match status" value="1"/>
</dbReference>
<dbReference type="Proteomes" id="UP000237144">
    <property type="component" value="Unassembled WGS sequence"/>
</dbReference>
<sequence>MPPDRTHATTQRFSDAISTGLPLSSVGPSHAPSLERGRACLTCRRRRVKCDGQRPVCGRCAKSAKAHGEDPNAFSCDYDSQLKTNKNAREADSIAALAAEVAALKQQLSEQQQYQRHYYHHQPQQQQAPVYNAAGPSSNLQTRQPSPPIVAASIQQLSPPQASTSAPHYYHQSPQQQQQQQQFGNASALDVAVSYVQMTSGLMTRSGGGGSGGEQGATSDDYGRLPPASAAAAAAMWSIAQDGATSPSDQSGGGGGPSDPASANPYAAQLNHSSGGGGGVASSSHSGSGLADLAAAASPLYQLPSWSYGALTVSGYPSDLPSLPLMRRLIDVYFAKPHLASGLIDEARFRASFAYPSDDPRSPVTCLLHAIAATAAMWVNEETFFAEEPKYWLYDGQGRSCSDYHARRAQELFQSSLRQGRQLLQIVQASVLCVFCAYTNARYSDIWIQSAECSRMAVVIDLIHVRPVDPALYTDTAPTPAAATTTTTTATSASSEGAATSIGDKPNRPFVASAPTAARTKQRRLKDKSILPATLDPDEIAERCAVFWFVFGQDRMTSAASGWAATIDEADLTTLLPHPVGAPDTTEDPLSSPLCIHNPSFFFANPPHLVKRLQLHFKAFVLLGRVSRFLQRAPSPIGSGYPQKPGEPDLRDSPAFRSLDNTISHFSHSIPRGLQYSFYAEESQLMEMTPLLAFTITHVCVILMHEPFCLAPSIEVTDQSFKRCLEAAKAIVASVYELSGSSFETGLLYSFLNWLWAVAGRTLVRALALTSRRGDLIAASQLAQDVQALITAMRANRSPIGLVTAQNLQRLLANPFHVLNEAFTGTGDYPHAEDENRFEPAATSSTSGGGATDGPTPGSTGMREMEELAEAVLKGAVGESWSFGVNGDDSGGVSFFS</sequence>
<proteinExistence type="predicted"/>
<evidence type="ECO:0000256" key="2">
    <source>
        <dbReference type="ARBA" id="ARBA00022723"/>
    </source>
</evidence>
<dbReference type="InterPro" id="IPR050815">
    <property type="entry name" value="TF_fung"/>
</dbReference>
<dbReference type="OrthoDB" id="39175at2759"/>
<reference evidence="8 9" key="1">
    <citation type="journal article" date="2018" name="Front. Microbiol.">
        <title>Prospects for Fungal Bioremediation of Acidic Radioactive Waste Sites: Characterization and Genome Sequence of Rhodotorula taiwanensis MD1149.</title>
        <authorList>
            <person name="Tkavc R."/>
            <person name="Matrosova V.Y."/>
            <person name="Grichenko O.E."/>
            <person name="Gostincar C."/>
            <person name="Volpe R.P."/>
            <person name="Klimenkova P."/>
            <person name="Gaidamakova E.K."/>
            <person name="Zhou C.E."/>
            <person name="Stewart B.J."/>
            <person name="Lyman M.G."/>
            <person name="Malfatti S.A."/>
            <person name="Rubinfeld B."/>
            <person name="Courtot M."/>
            <person name="Singh J."/>
            <person name="Dalgard C.L."/>
            <person name="Hamilton T."/>
            <person name="Frey K.G."/>
            <person name="Gunde-Cimerman N."/>
            <person name="Dugan L."/>
            <person name="Daly M.J."/>
        </authorList>
    </citation>
    <scope>NUCLEOTIDE SEQUENCE [LARGE SCALE GENOMIC DNA]</scope>
    <source>
        <strain evidence="8 9">MD1149</strain>
    </source>
</reference>
<evidence type="ECO:0000256" key="4">
    <source>
        <dbReference type="ARBA" id="ARBA00023163"/>
    </source>
</evidence>
<evidence type="ECO:0000313" key="8">
    <source>
        <dbReference type="EMBL" id="POY73785.1"/>
    </source>
</evidence>
<feature type="compositionally biased region" description="Polar residues" evidence="6">
    <location>
        <begin position="135"/>
        <end position="144"/>
    </location>
</feature>
<evidence type="ECO:0000256" key="3">
    <source>
        <dbReference type="ARBA" id="ARBA00023015"/>
    </source>
</evidence>
<feature type="compositionally biased region" description="Low complexity" evidence="6">
    <location>
        <begin position="113"/>
        <end position="127"/>
    </location>
</feature>